<dbReference type="GO" id="GO:0005975">
    <property type="term" value="P:carbohydrate metabolic process"/>
    <property type="evidence" value="ECO:0007669"/>
    <property type="project" value="InterPro"/>
</dbReference>
<reference evidence="4 5" key="1">
    <citation type="journal article" date="2014" name="Nat. Commun.">
        <title>Klebsormidium flaccidum genome reveals primary factors for plant terrestrial adaptation.</title>
        <authorList>
            <person name="Hori K."/>
            <person name="Maruyama F."/>
            <person name="Fujisawa T."/>
            <person name="Togashi T."/>
            <person name="Yamamoto N."/>
            <person name="Seo M."/>
            <person name="Sato S."/>
            <person name="Yamada T."/>
            <person name="Mori H."/>
            <person name="Tajima N."/>
            <person name="Moriyama T."/>
            <person name="Ikeuchi M."/>
            <person name="Watanabe M."/>
            <person name="Wada H."/>
            <person name="Kobayashi K."/>
            <person name="Saito M."/>
            <person name="Masuda T."/>
            <person name="Sasaki-Sekimoto Y."/>
            <person name="Mashiguchi K."/>
            <person name="Awai K."/>
            <person name="Shimojima M."/>
            <person name="Masuda S."/>
            <person name="Iwai M."/>
            <person name="Nobusawa T."/>
            <person name="Narise T."/>
            <person name="Kondo S."/>
            <person name="Saito H."/>
            <person name="Sato R."/>
            <person name="Murakawa M."/>
            <person name="Ihara Y."/>
            <person name="Oshima-Yamada Y."/>
            <person name="Ohtaka K."/>
            <person name="Satoh M."/>
            <person name="Sonobe K."/>
            <person name="Ishii M."/>
            <person name="Ohtani R."/>
            <person name="Kanamori-Sato M."/>
            <person name="Honoki R."/>
            <person name="Miyazaki D."/>
            <person name="Mochizuki H."/>
            <person name="Umetsu J."/>
            <person name="Higashi K."/>
            <person name="Shibata D."/>
            <person name="Kamiya Y."/>
            <person name="Sato N."/>
            <person name="Nakamura Y."/>
            <person name="Tabata S."/>
            <person name="Ida S."/>
            <person name="Kurokawa K."/>
            <person name="Ohta H."/>
        </authorList>
    </citation>
    <scope>NUCLEOTIDE SEQUENCE [LARGE SCALE GENOMIC DNA]</scope>
    <source>
        <strain evidence="4 5">NIES-2285</strain>
    </source>
</reference>
<protein>
    <submittedName>
        <fullName evidence="4">Concanavalin A-like lectin/glucanase</fullName>
    </submittedName>
</protein>
<gene>
    <name evidence="4" type="ORF">KFL_001450240</name>
</gene>
<dbReference type="AlphaFoldDB" id="A0A1Y1I2G0"/>
<dbReference type="EMBL" id="DF237094">
    <property type="protein sequence ID" value="GAQ83371.1"/>
    <property type="molecule type" value="Genomic_DNA"/>
</dbReference>
<name>A0A1Y1I2G0_KLENI</name>
<dbReference type="Pfam" id="PF00722">
    <property type="entry name" value="Glyco_hydro_16"/>
    <property type="match status" value="1"/>
</dbReference>
<keyword evidence="4" id="KW-0430">Lectin</keyword>
<dbReference type="GO" id="GO:0004553">
    <property type="term" value="F:hydrolase activity, hydrolyzing O-glycosyl compounds"/>
    <property type="evidence" value="ECO:0007669"/>
    <property type="project" value="InterPro"/>
</dbReference>
<keyword evidence="2" id="KW-0732">Signal</keyword>
<evidence type="ECO:0000256" key="2">
    <source>
        <dbReference type="SAM" id="SignalP"/>
    </source>
</evidence>
<feature type="region of interest" description="Disordered" evidence="1">
    <location>
        <begin position="289"/>
        <end position="319"/>
    </location>
</feature>
<evidence type="ECO:0000256" key="1">
    <source>
        <dbReference type="SAM" id="MobiDB-lite"/>
    </source>
</evidence>
<evidence type="ECO:0000313" key="4">
    <source>
        <dbReference type="EMBL" id="GAQ83371.1"/>
    </source>
</evidence>
<proteinExistence type="predicted"/>
<dbReference type="Gene3D" id="2.60.120.200">
    <property type="match status" value="1"/>
</dbReference>
<sequence length="712" mass="74393">MALAPSSAPLLPLLATTLALIQMQFVIGSSTTSSPVALLTGNWTAFPGKSLSPAPGSARLAPDGVQVTVHKDGVILRQNVTGLIPGSTYILSLRMTASAGASANLAIAVDATAVITAVVPGSRMRTGPFVATADNETLAVAFFTAGKTSRVYLDNVTISPANDNQTIDARHIGHVDYVVPPFNNVTHVAPQRCPLNTRTCYNAIGDQMTCCSSACGADNDPIATCHVANATVPKLAAGKVAVPAGATCPPGAPNPCYNFNGQSMACCAGGCGPNGGALATCAGDTDVTPAPTVSSPTGSPSPASGSPPPPTGSSSSTGTCPPQAPNPCYNLDGQNMACCPGTHSFSDHSLDRPAGHSLPNGFPGHAFSDFCPGHTFSDQSSGRSLPDGCPGHSFPNQFPDHSCPDPPPPSHPLARPVRRSPSSPTDPPTTPSPTKPPATPSPTTAPATPPPLTASAIPSGTNLPAAPSGYRWVVNPALTDEFNGDELDTSKWRATHPYWSGRLPSQFDPANVAVGGGVARLTSTTTVSSVDQVNDPYNDPWVSSAVISSNAAIAGYGYYECRFKASNMQMTSSFWFQSQRTEIDVIETVGVASNYRSRYMNINTHYYPDNISPSTPDFALPYNYRLPAGTLTSGDFHTYGVWWKDANTLLFYFDGQLAWQTTPPGPFSEQSYLFLDTEVFSSEGLPAVADLKDPDKNAFVVDYVRAFTLQSA</sequence>
<dbReference type="Proteomes" id="UP000054558">
    <property type="component" value="Unassembled WGS sequence"/>
</dbReference>
<evidence type="ECO:0000259" key="3">
    <source>
        <dbReference type="PROSITE" id="PS51762"/>
    </source>
</evidence>
<dbReference type="SUPFAM" id="SSF49899">
    <property type="entry name" value="Concanavalin A-like lectins/glucanases"/>
    <property type="match status" value="1"/>
</dbReference>
<accession>A0A1Y1I2G0</accession>
<dbReference type="Gene3D" id="2.60.120.260">
    <property type="entry name" value="Galactose-binding domain-like"/>
    <property type="match status" value="1"/>
</dbReference>
<keyword evidence="5" id="KW-1185">Reference proteome</keyword>
<feature type="compositionally biased region" description="Pro residues" evidence="1">
    <location>
        <begin position="424"/>
        <end position="440"/>
    </location>
</feature>
<dbReference type="GO" id="GO:0030246">
    <property type="term" value="F:carbohydrate binding"/>
    <property type="evidence" value="ECO:0007669"/>
    <property type="project" value="UniProtKB-KW"/>
</dbReference>
<dbReference type="InterPro" id="IPR013320">
    <property type="entry name" value="ConA-like_dom_sf"/>
</dbReference>
<feature type="chain" id="PRO_5012643545" evidence="2">
    <location>
        <begin position="29"/>
        <end position="712"/>
    </location>
</feature>
<feature type="compositionally biased region" description="Low complexity" evidence="1">
    <location>
        <begin position="289"/>
        <end position="304"/>
    </location>
</feature>
<feature type="domain" description="GH16" evidence="3">
    <location>
        <begin position="443"/>
        <end position="712"/>
    </location>
</feature>
<evidence type="ECO:0000313" key="5">
    <source>
        <dbReference type="Proteomes" id="UP000054558"/>
    </source>
</evidence>
<dbReference type="InterPro" id="IPR000757">
    <property type="entry name" value="Beta-glucanase-like"/>
</dbReference>
<feature type="signal peptide" evidence="2">
    <location>
        <begin position="1"/>
        <end position="28"/>
    </location>
</feature>
<organism evidence="4 5">
    <name type="scientific">Klebsormidium nitens</name>
    <name type="common">Green alga</name>
    <name type="synonym">Ulothrix nitens</name>
    <dbReference type="NCBI Taxonomy" id="105231"/>
    <lineage>
        <taxon>Eukaryota</taxon>
        <taxon>Viridiplantae</taxon>
        <taxon>Streptophyta</taxon>
        <taxon>Klebsormidiophyceae</taxon>
        <taxon>Klebsormidiales</taxon>
        <taxon>Klebsormidiaceae</taxon>
        <taxon>Klebsormidium</taxon>
    </lineage>
</organism>
<dbReference type="OrthoDB" id="4781at2759"/>
<dbReference type="PROSITE" id="PS51762">
    <property type="entry name" value="GH16_2"/>
    <property type="match status" value="1"/>
</dbReference>
<feature type="region of interest" description="Disordered" evidence="1">
    <location>
        <begin position="377"/>
        <end position="461"/>
    </location>
</feature>